<protein>
    <submittedName>
        <fullName evidence="1">UDP:flavonoid glycosyltransferase YjiC, YdhE family</fullName>
    </submittedName>
</protein>
<dbReference type="EMBL" id="FOTV01000014">
    <property type="protein sequence ID" value="SFL89027.1"/>
    <property type="molecule type" value="Genomic_DNA"/>
</dbReference>
<keyword evidence="2" id="KW-1185">Reference proteome</keyword>
<accession>A0ABY1FQZ4</accession>
<dbReference type="Proteomes" id="UP000199211">
    <property type="component" value="Unassembled WGS sequence"/>
</dbReference>
<reference evidence="1 2" key="1">
    <citation type="submission" date="2016-10" db="EMBL/GenBank/DDBJ databases">
        <authorList>
            <person name="Varghese N."/>
            <person name="Submissions S."/>
        </authorList>
    </citation>
    <scope>NUCLEOTIDE SEQUENCE [LARGE SCALE GENOMIC DNA]</scope>
    <source>
        <strain evidence="1 2">DSM 26291</strain>
    </source>
</reference>
<dbReference type="Gene3D" id="3.40.50.2000">
    <property type="entry name" value="Glycogen Phosphorylase B"/>
    <property type="match status" value="2"/>
</dbReference>
<gene>
    <name evidence="1" type="ORF">SAMN04487868_1145</name>
</gene>
<organism evidence="1 2">
    <name type="scientific">Marinobacter salarius</name>
    <dbReference type="NCBI Taxonomy" id="1420917"/>
    <lineage>
        <taxon>Bacteria</taxon>
        <taxon>Pseudomonadati</taxon>
        <taxon>Pseudomonadota</taxon>
        <taxon>Gammaproteobacteria</taxon>
        <taxon>Pseudomonadales</taxon>
        <taxon>Marinobacteraceae</taxon>
        <taxon>Marinobacter</taxon>
    </lineage>
</organism>
<dbReference type="RefSeq" id="WP_091643298.1">
    <property type="nucleotide sequence ID" value="NZ_DCAM01000057.1"/>
</dbReference>
<dbReference type="SUPFAM" id="SSF53756">
    <property type="entry name" value="UDP-Glycosyltransferase/glycogen phosphorylase"/>
    <property type="match status" value="1"/>
</dbReference>
<dbReference type="PANTHER" id="PTHR21015">
    <property type="entry name" value="UDP-N-ACETYLGLUCOSAMINE--N-ACETYLMURAMYL-(PENTAPEPTIDE) PYROPHOSPHORYL-UNDECAPRENOL N-ACETYLGLUCOSAMINE TRANSFERASE 1"/>
    <property type="match status" value="1"/>
</dbReference>
<comment type="caution">
    <text evidence="1">The sequence shown here is derived from an EMBL/GenBank/DDBJ whole genome shotgun (WGS) entry which is preliminary data.</text>
</comment>
<sequence>MSHILFAWELGEDLGHLARIAVVAKELVARRHKVTVAVKDLSRASLFFSGSDIQLMQSPVWLPRPRKPPLTKTMADILAYRGYGTVDGLTSLVQAWSSLLEVTAPDAVVIDYAPTALLAASRFNIPRVVFSNSFSFPQPGMPGQDICPWIPAPLNVMRQKERQIVDNINTTAARLGFQPVHHFSDVFKHEAAFITELPMFDSHRHYRQDAHYVGTTPSGDNFETADWGAVSGKRIFVYLKPSRPHVDTVLRLLKNSEAVVRGYFPGDLPPDLKPETGGKFQLSNQPLNVEKSLVEADGAVLHGGIGTLCQVVLAGKPAFTLPTQIEQTFNSYRIREVGNGDWIGRKSDNSEIQQRFQNFMTSDTMAQRANALAEENAEFGEVSFVETVCDGIEGVVRH</sequence>
<name>A0ABY1FQZ4_9GAMM</name>
<evidence type="ECO:0000313" key="2">
    <source>
        <dbReference type="Proteomes" id="UP000199211"/>
    </source>
</evidence>
<evidence type="ECO:0000313" key="1">
    <source>
        <dbReference type="EMBL" id="SFL89027.1"/>
    </source>
</evidence>
<dbReference type="PANTHER" id="PTHR21015:SF22">
    <property type="entry name" value="GLYCOSYLTRANSFERASE"/>
    <property type="match status" value="1"/>
</dbReference>
<proteinExistence type="predicted"/>